<reference evidence="2 3" key="1">
    <citation type="journal article" date="2024" name="J Genomics">
        <title>Draft genome sequencing and assembly of Favolaschia claudopus CIRM-BRFM 2984 isolated from oak limbs.</title>
        <authorList>
            <person name="Navarro D."/>
            <person name="Drula E."/>
            <person name="Chaduli D."/>
            <person name="Cazenave R."/>
            <person name="Ahrendt S."/>
            <person name="Wang J."/>
            <person name="Lipzen A."/>
            <person name="Daum C."/>
            <person name="Barry K."/>
            <person name="Grigoriev I.V."/>
            <person name="Favel A."/>
            <person name="Rosso M.N."/>
            <person name="Martin F."/>
        </authorList>
    </citation>
    <scope>NUCLEOTIDE SEQUENCE [LARGE SCALE GENOMIC DNA]</scope>
    <source>
        <strain evidence="2 3">CIRM-BRFM 2984</strain>
    </source>
</reference>
<evidence type="ECO:0000313" key="2">
    <source>
        <dbReference type="EMBL" id="KAK7051879.1"/>
    </source>
</evidence>
<keyword evidence="3" id="KW-1185">Reference proteome</keyword>
<name>A0AAW0DKM0_9AGAR</name>
<sequence>MHHSPRSLARARQLHISIRIRNDDLRIQTSAPRTRTSMATKRAASMTRSPRDHPRPATRQFDIRNTVPGHCGTTAFEQTKHDENRAIPTRSLSNPIRRLHRQALADDIVGVDMCLSELGSKLQKLQGVSPPSTLLTDGLVVCSLCPATRCCNASLGLPPPPGAALLYRRQRAQRRTSSLPWLAKYIEQGEKRNTPPSTSRSSIQARLPESSPTHAASHHSPHP</sequence>
<evidence type="ECO:0000256" key="1">
    <source>
        <dbReference type="SAM" id="MobiDB-lite"/>
    </source>
</evidence>
<organism evidence="2 3">
    <name type="scientific">Favolaschia claudopus</name>
    <dbReference type="NCBI Taxonomy" id="2862362"/>
    <lineage>
        <taxon>Eukaryota</taxon>
        <taxon>Fungi</taxon>
        <taxon>Dikarya</taxon>
        <taxon>Basidiomycota</taxon>
        <taxon>Agaricomycotina</taxon>
        <taxon>Agaricomycetes</taxon>
        <taxon>Agaricomycetidae</taxon>
        <taxon>Agaricales</taxon>
        <taxon>Marasmiineae</taxon>
        <taxon>Mycenaceae</taxon>
        <taxon>Favolaschia</taxon>
    </lineage>
</organism>
<dbReference type="Proteomes" id="UP001362999">
    <property type="component" value="Unassembled WGS sequence"/>
</dbReference>
<protein>
    <submittedName>
        <fullName evidence="2">Uncharacterized protein</fullName>
    </submittedName>
</protein>
<feature type="region of interest" description="Disordered" evidence="1">
    <location>
        <begin position="29"/>
        <end position="66"/>
    </location>
</feature>
<accession>A0AAW0DKM0</accession>
<proteinExistence type="predicted"/>
<feature type="region of interest" description="Disordered" evidence="1">
    <location>
        <begin position="186"/>
        <end position="223"/>
    </location>
</feature>
<feature type="compositionally biased region" description="Polar residues" evidence="1">
    <location>
        <begin position="194"/>
        <end position="204"/>
    </location>
</feature>
<evidence type="ECO:0000313" key="3">
    <source>
        <dbReference type="Proteomes" id="UP001362999"/>
    </source>
</evidence>
<feature type="compositionally biased region" description="Polar residues" evidence="1">
    <location>
        <begin position="29"/>
        <end position="39"/>
    </location>
</feature>
<comment type="caution">
    <text evidence="2">The sequence shown here is derived from an EMBL/GenBank/DDBJ whole genome shotgun (WGS) entry which is preliminary data.</text>
</comment>
<gene>
    <name evidence="2" type="ORF">R3P38DRAFT_3172203</name>
</gene>
<dbReference type="EMBL" id="JAWWNJ010000007">
    <property type="protein sequence ID" value="KAK7051879.1"/>
    <property type="molecule type" value="Genomic_DNA"/>
</dbReference>
<dbReference type="AlphaFoldDB" id="A0AAW0DKM0"/>